<evidence type="ECO:0000313" key="3">
    <source>
        <dbReference type="Proteomes" id="UP000324222"/>
    </source>
</evidence>
<evidence type="ECO:0000313" key="2">
    <source>
        <dbReference type="EMBL" id="MPC33060.1"/>
    </source>
</evidence>
<dbReference type="EMBL" id="VSRR010002751">
    <property type="protein sequence ID" value="MPC33060.1"/>
    <property type="molecule type" value="Genomic_DNA"/>
</dbReference>
<dbReference type="AlphaFoldDB" id="A0A5B7EFB5"/>
<proteinExistence type="predicted"/>
<feature type="compositionally biased region" description="Polar residues" evidence="1">
    <location>
        <begin position="40"/>
        <end position="55"/>
    </location>
</feature>
<name>A0A5B7EFB5_PORTR</name>
<feature type="region of interest" description="Disordered" evidence="1">
    <location>
        <begin position="34"/>
        <end position="84"/>
    </location>
</feature>
<evidence type="ECO:0000256" key="1">
    <source>
        <dbReference type="SAM" id="MobiDB-lite"/>
    </source>
</evidence>
<organism evidence="2 3">
    <name type="scientific">Portunus trituberculatus</name>
    <name type="common">Swimming crab</name>
    <name type="synonym">Neptunus trituberculatus</name>
    <dbReference type="NCBI Taxonomy" id="210409"/>
    <lineage>
        <taxon>Eukaryota</taxon>
        <taxon>Metazoa</taxon>
        <taxon>Ecdysozoa</taxon>
        <taxon>Arthropoda</taxon>
        <taxon>Crustacea</taxon>
        <taxon>Multicrustacea</taxon>
        <taxon>Malacostraca</taxon>
        <taxon>Eumalacostraca</taxon>
        <taxon>Eucarida</taxon>
        <taxon>Decapoda</taxon>
        <taxon>Pleocyemata</taxon>
        <taxon>Brachyura</taxon>
        <taxon>Eubrachyura</taxon>
        <taxon>Portunoidea</taxon>
        <taxon>Portunidae</taxon>
        <taxon>Portuninae</taxon>
        <taxon>Portunus</taxon>
    </lineage>
</organism>
<gene>
    <name evidence="2" type="ORF">E2C01_026398</name>
</gene>
<comment type="caution">
    <text evidence="2">The sequence shown here is derived from an EMBL/GenBank/DDBJ whole genome shotgun (WGS) entry which is preliminary data.</text>
</comment>
<reference evidence="2 3" key="1">
    <citation type="submission" date="2019-05" db="EMBL/GenBank/DDBJ databases">
        <title>Another draft genome of Portunus trituberculatus and its Hox gene families provides insights of decapod evolution.</title>
        <authorList>
            <person name="Jeong J.-H."/>
            <person name="Song I."/>
            <person name="Kim S."/>
            <person name="Choi T."/>
            <person name="Kim D."/>
            <person name="Ryu S."/>
            <person name="Kim W."/>
        </authorList>
    </citation>
    <scope>NUCLEOTIDE SEQUENCE [LARGE SCALE GENOMIC DNA]</scope>
    <source>
        <tissue evidence="2">Muscle</tissue>
    </source>
</reference>
<accession>A0A5B7EFB5</accession>
<protein>
    <submittedName>
        <fullName evidence="2">Uncharacterized protein</fullName>
    </submittedName>
</protein>
<sequence>MALRDTEEREAGALRVLARNFRAGEGNRLCRRTRILSPHSPASTQLSPTNSTPTRLAQHHLHPCSIVSNTSKSPPPVTSICSRKKRARVWSGRVQPSLRGTTRGAPANNLMIYNGRCRTHKISRFIDMLDHLMQL</sequence>
<dbReference type="Proteomes" id="UP000324222">
    <property type="component" value="Unassembled WGS sequence"/>
</dbReference>
<keyword evidence="3" id="KW-1185">Reference proteome</keyword>